<organism evidence="2">
    <name type="scientific">Prevotella sp. GTC17254</name>
    <dbReference type="NCBI Taxonomy" id="3236794"/>
    <lineage>
        <taxon>Bacteria</taxon>
        <taxon>Pseudomonadati</taxon>
        <taxon>Bacteroidota</taxon>
        <taxon>Bacteroidia</taxon>
        <taxon>Bacteroidales</taxon>
        <taxon>Prevotellaceae</taxon>
        <taxon>Prevotella</taxon>
    </lineage>
</organism>
<dbReference type="AlphaFoldDB" id="A0AB33J2E0"/>
<accession>A0AB33J2E0</accession>
<feature type="domain" description="Bro-N" evidence="1">
    <location>
        <begin position="20"/>
        <end position="111"/>
    </location>
</feature>
<evidence type="ECO:0000259" key="1">
    <source>
        <dbReference type="Pfam" id="PF02498"/>
    </source>
</evidence>
<proteinExistence type="predicted"/>
<name>A0AB33J2E0_9BACT</name>
<gene>
    <name evidence="2" type="primary">dinD</name>
    <name evidence="2" type="ORF">GTC17254_18980</name>
</gene>
<reference evidence="2" key="1">
    <citation type="submission" date="2024-07" db="EMBL/GenBank/DDBJ databases">
        <title>Complete genome sequence of Prevotella sp. YM-2024 GTC17254.</title>
        <authorList>
            <person name="Hayashi M."/>
            <person name="Muto Y."/>
            <person name="Tanaka K."/>
            <person name="Niwa H."/>
        </authorList>
    </citation>
    <scope>NUCLEOTIDE SEQUENCE</scope>
    <source>
        <strain evidence="2">GTC17254</strain>
    </source>
</reference>
<evidence type="ECO:0000313" key="2">
    <source>
        <dbReference type="EMBL" id="BFO74301.1"/>
    </source>
</evidence>
<sequence>MKKEDILALFQSYEDAVCIIDETECWSARELCTLLGYQQWRNFCNVIDKAKEACNNAGQPISNHFADVSKMIDLAKGAQREVDDIMLTRYACYLVAQNGDPRKSQIAFAQTYFAIQTRRAELIEQRLLEVERVKARTKLQETERKLSGILYERGVNDQTFAVIRSKGDQALFRLNTNMMKHKLGMPQSRPLADFLPTISIKAKDFAAEMTSVNVQAKDLQGETSITREHVDNNAAVRKMLTERGIIPENLPPAEDVKKVERRLMSEQKKILGKKKQ</sequence>
<protein>
    <submittedName>
        <fullName evidence="2">DNA damage-inducible protein D</fullName>
    </submittedName>
</protein>
<dbReference type="InterPro" id="IPR003497">
    <property type="entry name" value="BRO_N_domain"/>
</dbReference>
<dbReference type="EMBL" id="AP035786">
    <property type="protein sequence ID" value="BFO74301.1"/>
    <property type="molecule type" value="Genomic_DNA"/>
</dbReference>
<dbReference type="Pfam" id="PF02498">
    <property type="entry name" value="Bro-N"/>
    <property type="match status" value="1"/>
</dbReference>
<dbReference type="NCBIfam" id="NF008573">
    <property type="entry name" value="PRK11525.1"/>
    <property type="match status" value="1"/>
</dbReference>